<evidence type="ECO:0000313" key="2">
    <source>
        <dbReference type="Proteomes" id="UP001497535"/>
    </source>
</evidence>
<organism evidence="1 2">
    <name type="scientific">Meloidogyne enterolobii</name>
    <name type="common">Root-knot nematode worm</name>
    <name type="synonym">Meloidogyne mayaguensis</name>
    <dbReference type="NCBI Taxonomy" id="390850"/>
    <lineage>
        <taxon>Eukaryota</taxon>
        <taxon>Metazoa</taxon>
        <taxon>Ecdysozoa</taxon>
        <taxon>Nematoda</taxon>
        <taxon>Chromadorea</taxon>
        <taxon>Rhabditida</taxon>
        <taxon>Tylenchina</taxon>
        <taxon>Tylenchomorpha</taxon>
        <taxon>Tylenchoidea</taxon>
        <taxon>Meloidogynidae</taxon>
        <taxon>Meloidogyninae</taxon>
        <taxon>Meloidogyne</taxon>
    </lineage>
</organism>
<comment type="caution">
    <text evidence="1">The sequence shown here is derived from an EMBL/GenBank/DDBJ whole genome shotgun (WGS) entry which is preliminary data.</text>
</comment>
<protein>
    <submittedName>
        <fullName evidence="1">Uncharacterized protein</fullName>
    </submittedName>
</protein>
<accession>A0ACB0Z5C0</accession>
<dbReference type="EMBL" id="CAVMJV010000024">
    <property type="protein sequence ID" value="CAK5073687.1"/>
    <property type="molecule type" value="Genomic_DNA"/>
</dbReference>
<proteinExistence type="predicted"/>
<keyword evidence="2" id="KW-1185">Reference proteome</keyword>
<sequence length="72" mass="8705">MGKELIADYDTDTDFVIRIRIFTADTDGYPQAFLQYLIHIRIYVLVWLIVEKMHFCRMSFAEIWIVSWTFTH</sequence>
<evidence type="ECO:0000313" key="1">
    <source>
        <dbReference type="EMBL" id="CAK5073687.1"/>
    </source>
</evidence>
<gene>
    <name evidence="1" type="ORF">MENTE1834_LOCUS20374</name>
</gene>
<name>A0ACB0Z5C0_MELEN</name>
<reference evidence="1" key="1">
    <citation type="submission" date="2023-11" db="EMBL/GenBank/DDBJ databases">
        <authorList>
            <person name="Poullet M."/>
        </authorList>
    </citation>
    <scope>NUCLEOTIDE SEQUENCE</scope>
    <source>
        <strain evidence="1">E1834</strain>
    </source>
</reference>
<dbReference type="Proteomes" id="UP001497535">
    <property type="component" value="Unassembled WGS sequence"/>
</dbReference>